<feature type="transmembrane region" description="Helical" evidence="1">
    <location>
        <begin position="16"/>
        <end position="33"/>
    </location>
</feature>
<dbReference type="GO" id="GO:0003677">
    <property type="term" value="F:DNA binding"/>
    <property type="evidence" value="ECO:0007669"/>
    <property type="project" value="InterPro"/>
</dbReference>
<feature type="domain" description="Helix-hairpin-helix DNA-binding motif class 1" evidence="2">
    <location>
        <begin position="104"/>
        <end position="123"/>
    </location>
</feature>
<dbReference type="AlphaFoldDB" id="A0A7V3ZW99"/>
<feature type="domain" description="Helix-hairpin-helix DNA-binding motif class 1" evidence="2">
    <location>
        <begin position="74"/>
        <end position="93"/>
    </location>
</feature>
<reference evidence="3" key="1">
    <citation type="journal article" date="2020" name="mSystems">
        <title>Genome- and Community-Level Interaction Insights into Carbon Utilization and Element Cycling Functions of Hydrothermarchaeota in Hydrothermal Sediment.</title>
        <authorList>
            <person name="Zhou Z."/>
            <person name="Liu Y."/>
            <person name="Xu W."/>
            <person name="Pan J."/>
            <person name="Luo Z.H."/>
            <person name="Li M."/>
        </authorList>
    </citation>
    <scope>NUCLEOTIDE SEQUENCE [LARGE SCALE GENOMIC DNA]</scope>
    <source>
        <strain evidence="3">SpSt-697</strain>
    </source>
</reference>
<evidence type="ECO:0000259" key="2">
    <source>
        <dbReference type="SMART" id="SM00278"/>
    </source>
</evidence>
<name>A0A7V3ZW99_UNCW3</name>
<dbReference type="EMBL" id="DTDR01000141">
    <property type="protein sequence ID" value="HGK64105.1"/>
    <property type="molecule type" value="Genomic_DNA"/>
</dbReference>
<protein>
    <submittedName>
        <fullName evidence="3">Helix-hairpin-helix domain-containing protein</fullName>
    </submittedName>
</protein>
<evidence type="ECO:0000256" key="1">
    <source>
        <dbReference type="SAM" id="Phobius"/>
    </source>
</evidence>
<sequence>MDKNPIKVLNEKEKKVLIFLTAVFFIGSFLLIFQKNQKKREYQKFSEEILLKTSAVLKKNREEKKIDINNASYEELLSLPGVGESIAQRIIRYREKYGGFKNKRELLKIKGIGKKRLSQIESLIEIK</sequence>
<dbReference type="GO" id="GO:0006281">
    <property type="term" value="P:DNA repair"/>
    <property type="evidence" value="ECO:0007669"/>
    <property type="project" value="InterPro"/>
</dbReference>
<dbReference type="PANTHER" id="PTHR21180:SF32">
    <property type="entry name" value="ENDONUCLEASE_EXONUCLEASE_PHOSPHATASE FAMILY DOMAIN-CONTAINING PROTEIN 1"/>
    <property type="match status" value="1"/>
</dbReference>
<dbReference type="InterPro" id="IPR003583">
    <property type="entry name" value="Hlx-hairpin-Hlx_DNA-bd_motif"/>
</dbReference>
<dbReference type="InterPro" id="IPR051675">
    <property type="entry name" value="Endo/Exo/Phosphatase_dom_1"/>
</dbReference>
<dbReference type="Pfam" id="PF12836">
    <property type="entry name" value="HHH_3"/>
    <property type="match status" value="1"/>
</dbReference>
<keyword evidence="1" id="KW-1133">Transmembrane helix</keyword>
<dbReference type="InterPro" id="IPR010994">
    <property type="entry name" value="RuvA_2-like"/>
</dbReference>
<dbReference type="SUPFAM" id="SSF47781">
    <property type="entry name" value="RuvA domain 2-like"/>
    <property type="match status" value="1"/>
</dbReference>
<dbReference type="PANTHER" id="PTHR21180">
    <property type="entry name" value="ENDONUCLEASE/EXONUCLEASE/PHOSPHATASE FAMILY DOMAIN-CONTAINING PROTEIN 1"/>
    <property type="match status" value="1"/>
</dbReference>
<keyword evidence="1" id="KW-0472">Membrane</keyword>
<dbReference type="NCBIfam" id="TIGR00426">
    <property type="entry name" value="competence protein ComEA helix-hairpin-helix repeat region"/>
    <property type="match status" value="1"/>
</dbReference>
<gene>
    <name evidence="3" type="ORF">ENU74_05910</name>
</gene>
<proteinExistence type="predicted"/>
<dbReference type="InterPro" id="IPR004509">
    <property type="entry name" value="Competence_ComEA_HhH"/>
</dbReference>
<keyword evidence="1" id="KW-0812">Transmembrane</keyword>
<accession>A0A7V3ZW99</accession>
<organism evidence="3">
    <name type="scientific">candidate division WOR-3 bacterium</name>
    <dbReference type="NCBI Taxonomy" id="2052148"/>
    <lineage>
        <taxon>Bacteria</taxon>
        <taxon>Bacteria division WOR-3</taxon>
    </lineage>
</organism>
<dbReference type="SMART" id="SM00278">
    <property type="entry name" value="HhH1"/>
    <property type="match status" value="2"/>
</dbReference>
<dbReference type="Gene3D" id="1.10.150.280">
    <property type="entry name" value="AF1531-like domain"/>
    <property type="match status" value="1"/>
</dbReference>
<comment type="caution">
    <text evidence="3">The sequence shown here is derived from an EMBL/GenBank/DDBJ whole genome shotgun (WGS) entry which is preliminary data.</text>
</comment>
<evidence type="ECO:0000313" key="3">
    <source>
        <dbReference type="EMBL" id="HGK64105.1"/>
    </source>
</evidence>